<accession>A0A2X2UCI0</accession>
<dbReference type="EMBL" id="UAVW01000013">
    <property type="protein sequence ID" value="SQB14084.1"/>
    <property type="molecule type" value="Genomic_DNA"/>
</dbReference>
<feature type="compositionally biased region" description="Basic and acidic residues" evidence="1">
    <location>
        <begin position="56"/>
        <end position="65"/>
    </location>
</feature>
<dbReference type="RefSeq" id="WP_242997702.1">
    <property type="nucleotide sequence ID" value="NZ_UAVW01000013.1"/>
</dbReference>
<sequence>MCTLDHWEVHYEAKELKTLGGMRCGNMRSGNDSRVWQPFSAGEHGFSGGGCRGGRKRSETSAELTEAEKTVRVVGNLNGLSLDMGNAFCDSLEEQSGGKIAVERYLTGQVGTNDEDLCIGSVRGKL</sequence>
<dbReference type="Proteomes" id="UP000251853">
    <property type="component" value="Unassembled WGS sequence"/>
</dbReference>
<evidence type="ECO:0000313" key="2">
    <source>
        <dbReference type="EMBL" id="SQB14084.1"/>
    </source>
</evidence>
<keyword evidence="3" id="KW-1185">Reference proteome</keyword>
<name>A0A2X2UCI0_9FIRM</name>
<proteinExistence type="predicted"/>
<organism evidence="2 3">
    <name type="scientific">Enterocloster clostridioformis</name>
    <dbReference type="NCBI Taxonomy" id="1531"/>
    <lineage>
        <taxon>Bacteria</taxon>
        <taxon>Bacillati</taxon>
        <taxon>Bacillota</taxon>
        <taxon>Clostridia</taxon>
        <taxon>Lachnospirales</taxon>
        <taxon>Lachnospiraceae</taxon>
        <taxon>Enterocloster</taxon>
    </lineage>
</organism>
<protein>
    <submittedName>
        <fullName evidence="2">Uncharacterized protein</fullName>
    </submittedName>
</protein>
<evidence type="ECO:0000256" key="1">
    <source>
        <dbReference type="SAM" id="MobiDB-lite"/>
    </source>
</evidence>
<feature type="region of interest" description="Disordered" evidence="1">
    <location>
        <begin position="46"/>
        <end position="65"/>
    </location>
</feature>
<evidence type="ECO:0000313" key="3">
    <source>
        <dbReference type="Proteomes" id="UP000251853"/>
    </source>
</evidence>
<reference evidence="2 3" key="1">
    <citation type="submission" date="2018-06" db="EMBL/GenBank/DDBJ databases">
        <authorList>
            <consortium name="Pathogen Informatics"/>
            <person name="Doyle S."/>
        </authorList>
    </citation>
    <scope>NUCLEOTIDE SEQUENCE [LARGE SCALE GENOMIC DNA]</scope>
    <source>
        <strain evidence="2 3">NCTC11224</strain>
    </source>
</reference>
<dbReference type="AlphaFoldDB" id="A0A2X2UCI0"/>
<gene>
    <name evidence="2" type="ORF">NCTC11224_03115</name>
</gene>